<dbReference type="AlphaFoldDB" id="A0A433ZZJ4"/>
<dbReference type="GO" id="GO:0016787">
    <property type="term" value="F:hydrolase activity"/>
    <property type="evidence" value="ECO:0007669"/>
    <property type="project" value="UniProtKB-KW"/>
</dbReference>
<feature type="non-terminal residue" evidence="1">
    <location>
        <position position="48"/>
    </location>
</feature>
<dbReference type="InterPro" id="IPR023214">
    <property type="entry name" value="HAD_sf"/>
</dbReference>
<dbReference type="Gene3D" id="3.40.50.1000">
    <property type="entry name" value="HAD superfamily/HAD-like"/>
    <property type="match status" value="1"/>
</dbReference>
<dbReference type="Proteomes" id="UP000288102">
    <property type="component" value="Unassembled WGS sequence"/>
</dbReference>
<proteinExistence type="predicted"/>
<reference evidence="2" key="1">
    <citation type="journal article" date="2019" name="Syst. Appl. Microbiol.">
        <title>Flavobacterium circumlabens sp. nov. and Flavobacterium cupreum sp. nov., two psychrotrophic species isolated from Antarctic environmental samples.</title>
        <authorList>
            <person name="Kralova S."/>
            <person name="Busse H.-J."/>
            <person name="Svec P."/>
            <person name="Maslanova I."/>
            <person name="Stankova E."/>
            <person name="Bartak M."/>
            <person name="Sedlacek I."/>
        </authorList>
    </citation>
    <scope>NUCLEOTIDE SEQUENCE [LARGE SCALE GENOMIC DNA]</scope>
    <source>
        <strain evidence="2">CCM 8825</strain>
    </source>
</reference>
<comment type="caution">
    <text evidence="1">The sequence shown here is derived from an EMBL/GenBank/DDBJ whole genome shotgun (WGS) entry which is preliminary data.</text>
</comment>
<dbReference type="EMBL" id="QWDM01000215">
    <property type="protein sequence ID" value="RUT67543.1"/>
    <property type="molecule type" value="Genomic_DNA"/>
</dbReference>
<gene>
    <name evidence="1" type="ORF">D0817_25900</name>
</gene>
<accession>A0A433ZZJ4</accession>
<name>A0A433ZZJ4_9FLAO</name>
<organism evidence="1 2">
    <name type="scientific">Flavobacterium cupreum</name>
    <dbReference type="NCBI Taxonomy" id="2133766"/>
    <lineage>
        <taxon>Bacteria</taxon>
        <taxon>Pseudomonadati</taxon>
        <taxon>Bacteroidota</taxon>
        <taxon>Flavobacteriia</taxon>
        <taxon>Flavobacteriales</taxon>
        <taxon>Flavobacteriaceae</taxon>
        <taxon>Flavobacterium</taxon>
    </lineage>
</organism>
<protein>
    <submittedName>
        <fullName evidence="1">HAD family hydrolase</fullName>
    </submittedName>
</protein>
<keyword evidence="2" id="KW-1185">Reference proteome</keyword>
<keyword evidence="1" id="KW-0378">Hydrolase</keyword>
<dbReference type="InterPro" id="IPR036412">
    <property type="entry name" value="HAD-like_sf"/>
</dbReference>
<evidence type="ECO:0000313" key="2">
    <source>
        <dbReference type="Proteomes" id="UP000288102"/>
    </source>
</evidence>
<evidence type="ECO:0000313" key="1">
    <source>
        <dbReference type="EMBL" id="RUT67543.1"/>
    </source>
</evidence>
<dbReference type="SUPFAM" id="SSF56784">
    <property type="entry name" value="HAD-like"/>
    <property type="match status" value="1"/>
</dbReference>
<sequence length="48" mass="5342">MAVTIKAVFLDKDGTLVDDIPFNVEPRRITLRNGAGAGLRLLARLDYR</sequence>